<dbReference type="GO" id="GO:0052621">
    <property type="term" value="F:diguanylate cyclase activity"/>
    <property type="evidence" value="ECO:0007669"/>
    <property type="project" value="UniProtKB-EC"/>
</dbReference>
<dbReference type="Pfam" id="PF00990">
    <property type="entry name" value="GGDEF"/>
    <property type="match status" value="1"/>
</dbReference>
<dbReference type="FunFam" id="3.30.70.270:FF:000001">
    <property type="entry name" value="Diguanylate cyclase domain protein"/>
    <property type="match status" value="1"/>
</dbReference>
<dbReference type="Proteomes" id="UP000248021">
    <property type="component" value="Unassembled WGS sequence"/>
</dbReference>
<dbReference type="InterPro" id="IPR000160">
    <property type="entry name" value="GGDEF_dom"/>
</dbReference>
<name>A0A2V3TVV9_9HYPH</name>
<keyword evidence="3" id="KW-0472">Membrane</keyword>
<evidence type="ECO:0000259" key="4">
    <source>
        <dbReference type="PROSITE" id="PS50887"/>
    </source>
</evidence>
<keyword evidence="6" id="KW-1185">Reference proteome</keyword>
<comment type="catalytic activity">
    <reaction evidence="2">
        <text>2 GTP = 3',3'-c-di-GMP + 2 diphosphate</text>
        <dbReference type="Rhea" id="RHEA:24898"/>
        <dbReference type="ChEBI" id="CHEBI:33019"/>
        <dbReference type="ChEBI" id="CHEBI:37565"/>
        <dbReference type="ChEBI" id="CHEBI:58805"/>
        <dbReference type="EC" id="2.7.7.65"/>
    </reaction>
</comment>
<feature type="transmembrane region" description="Helical" evidence="3">
    <location>
        <begin position="91"/>
        <end position="111"/>
    </location>
</feature>
<evidence type="ECO:0000313" key="6">
    <source>
        <dbReference type="Proteomes" id="UP000248021"/>
    </source>
</evidence>
<feature type="transmembrane region" description="Helical" evidence="3">
    <location>
        <begin position="150"/>
        <end position="167"/>
    </location>
</feature>
<evidence type="ECO:0000256" key="1">
    <source>
        <dbReference type="ARBA" id="ARBA00012528"/>
    </source>
</evidence>
<dbReference type="InterPro" id="IPR043128">
    <property type="entry name" value="Rev_trsase/Diguanyl_cyclase"/>
</dbReference>
<dbReference type="CDD" id="cd01949">
    <property type="entry name" value="GGDEF"/>
    <property type="match status" value="1"/>
</dbReference>
<dbReference type="EC" id="2.7.7.65" evidence="1"/>
<dbReference type="SUPFAM" id="SSF55073">
    <property type="entry name" value="Nucleotide cyclase"/>
    <property type="match status" value="1"/>
</dbReference>
<gene>
    <name evidence="5" type="ORF">C7450_11647</name>
</gene>
<reference evidence="5 6" key="1">
    <citation type="submission" date="2018-05" db="EMBL/GenBank/DDBJ databases">
        <title>Genomic Encyclopedia of Type Strains, Phase IV (KMG-IV): sequencing the most valuable type-strain genomes for metagenomic binning, comparative biology and taxonomic classification.</title>
        <authorList>
            <person name="Goeker M."/>
        </authorList>
    </citation>
    <scope>NUCLEOTIDE SEQUENCE [LARGE SCALE GENOMIC DNA]</scope>
    <source>
        <strain evidence="5 6">DSM 6462</strain>
    </source>
</reference>
<proteinExistence type="predicted"/>
<keyword evidence="3" id="KW-0812">Transmembrane</keyword>
<dbReference type="InterPro" id="IPR050469">
    <property type="entry name" value="Diguanylate_Cyclase"/>
</dbReference>
<dbReference type="SMART" id="SM00267">
    <property type="entry name" value="GGDEF"/>
    <property type="match status" value="1"/>
</dbReference>
<dbReference type="EMBL" id="QJJK01000016">
    <property type="protein sequence ID" value="PXW52474.1"/>
    <property type="molecule type" value="Genomic_DNA"/>
</dbReference>
<evidence type="ECO:0000313" key="5">
    <source>
        <dbReference type="EMBL" id="PXW52474.1"/>
    </source>
</evidence>
<dbReference type="AlphaFoldDB" id="A0A2V3TVV9"/>
<dbReference type="PROSITE" id="PS50887">
    <property type="entry name" value="GGDEF"/>
    <property type="match status" value="1"/>
</dbReference>
<feature type="transmembrane region" description="Helical" evidence="3">
    <location>
        <begin position="34"/>
        <end position="54"/>
    </location>
</feature>
<dbReference type="PANTHER" id="PTHR45138:SF9">
    <property type="entry name" value="DIGUANYLATE CYCLASE DGCM-RELATED"/>
    <property type="match status" value="1"/>
</dbReference>
<feature type="transmembrane region" description="Helical" evidence="3">
    <location>
        <begin position="117"/>
        <end position="138"/>
    </location>
</feature>
<dbReference type="NCBIfam" id="TIGR00254">
    <property type="entry name" value="GGDEF"/>
    <property type="match status" value="1"/>
</dbReference>
<feature type="transmembrane region" description="Helical" evidence="3">
    <location>
        <begin position="6"/>
        <end position="27"/>
    </location>
</feature>
<dbReference type="PANTHER" id="PTHR45138">
    <property type="entry name" value="REGULATORY COMPONENTS OF SENSORY TRANSDUCTION SYSTEM"/>
    <property type="match status" value="1"/>
</dbReference>
<evidence type="ECO:0000256" key="2">
    <source>
        <dbReference type="ARBA" id="ARBA00034247"/>
    </source>
</evidence>
<feature type="transmembrane region" description="Helical" evidence="3">
    <location>
        <begin position="187"/>
        <end position="212"/>
    </location>
</feature>
<feature type="transmembrane region" description="Helical" evidence="3">
    <location>
        <begin position="60"/>
        <end position="79"/>
    </location>
</feature>
<dbReference type="Gene3D" id="3.30.70.270">
    <property type="match status" value="1"/>
</dbReference>
<sequence length="393" mass="43380">MSGVWFLSLLNPIIASVFAFVFLALWFHQRARRYILGIVAAALLYVAGCTVQLSKFPADVGYNAAVSATLYSASIYLLFAGIFKRKNITDGYLLLAAIIVSIIGAIIYFYFVVNNLYMRVYVLNFGFGTLFLIAAYRLWRAGAAGVGDRILFWVILASGIQFFPRTVLALEVFDRGLLPREFGHSIFWLWLNFSLVIVIIGLALAVLTAVVLDIIDDLKKDGSTDLMTGLLNRRGFEERAGLMLAGAGTGPISMVYCDIDHFKAINDAHGHAAGDGVIKEFAVLLAAEMRADDIAGRIGGEEFAILLPDADIDGARAFSERVRRNLERSRFEGLQEHQGVTASFGIATRNGQEHLHDLTRRADKMLYVAKRSGRNCVRPQENTVVDLRSQAKA</sequence>
<dbReference type="RefSeq" id="WP_170147496.1">
    <property type="nucleotide sequence ID" value="NZ_JAHBRY010000001.1"/>
</dbReference>
<feature type="domain" description="GGDEF" evidence="4">
    <location>
        <begin position="250"/>
        <end position="382"/>
    </location>
</feature>
<accession>A0A2V3TVV9</accession>
<organism evidence="5 6">
    <name type="scientific">Chelatococcus asaccharovorans</name>
    <dbReference type="NCBI Taxonomy" id="28210"/>
    <lineage>
        <taxon>Bacteria</taxon>
        <taxon>Pseudomonadati</taxon>
        <taxon>Pseudomonadota</taxon>
        <taxon>Alphaproteobacteria</taxon>
        <taxon>Hyphomicrobiales</taxon>
        <taxon>Chelatococcaceae</taxon>
        <taxon>Chelatococcus</taxon>
    </lineage>
</organism>
<comment type="caution">
    <text evidence="5">The sequence shown here is derived from an EMBL/GenBank/DDBJ whole genome shotgun (WGS) entry which is preliminary data.</text>
</comment>
<protein>
    <recommendedName>
        <fullName evidence="1">diguanylate cyclase</fullName>
        <ecNumber evidence="1">2.7.7.65</ecNumber>
    </recommendedName>
</protein>
<keyword evidence="3" id="KW-1133">Transmembrane helix</keyword>
<dbReference type="InterPro" id="IPR029787">
    <property type="entry name" value="Nucleotide_cyclase"/>
</dbReference>
<evidence type="ECO:0000256" key="3">
    <source>
        <dbReference type="SAM" id="Phobius"/>
    </source>
</evidence>